<dbReference type="EMBL" id="LAZR01001445">
    <property type="protein sequence ID" value="KKN44525.1"/>
    <property type="molecule type" value="Genomic_DNA"/>
</dbReference>
<name>A0A0F9QK86_9ZZZZ</name>
<comment type="caution">
    <text evidence="1">The sequence shown here is derived from an EMBL/GenBank/DDBJ whole genome shotgun (WGS) entry which is preliminary data.</text>
</comment>
<organism evidence="1">
    <name type="scientific">marine sediment metagenome</name>
    <dbReference type="NCBI Taxonomy" id="412755"/>
    <lineage>
        <taxon>unclassified sequences</taxon>
        <taxon>metagenomes</taxon>
        <taxon>ecological metagenomes</taxon>
    </lineage>
</organism>
<reference evidence="1" key="1">
    <citation type="journal article" date="2015" name="Nature">
        <title>Complex archaea that bridge the gap between prokaryotes and eukaryotes.</title>
        <authorList>
            <person name="Spang A."/>
            <person name="Saw J.H."/>
            <person name="Jorgensen S.L."/>
            <person name="Zaremba-Niedzwiedzka K."/>
            <person name="Martijn J."/>
            <person name="Lind A.E."/>
            <person name="van Eijk R."/>
            <person name="Schleper C."/>
            <person name="Guy L."/>
            <person name="Ettema T.J."/>
        </authorList>
    </citation>
    <scope>NUCLEOTIDE SEQUENCE</scope>
</reference>
<gene>
    <name evidence="1" type="ORF">LCGC14_0692050</name>
</gene>
<protein>
    <submittedName>
        <fullName evidence="1">Uncharacterized protein</fullName>
    </submittedName>
</protein>
<accession>A0A0F9QK86</accession>
<evidence type="ECO:0000313" key="1">
    <source>
        <dbReference type="EMBL" id="KKN44525.1"/>
    </source>
</evidence>
<proteinExistence type="predicted"/>
<dbReference type="AlphaFoldDB" id="A0A0F9QK86"/>
<sequence>MTVYLLEAFNTDSRYPSDVRYREYTTSKKRAELFDKIPKIQFTDSGHGVVFSAGEHHGPRKPRSSELSGYVHEQMMLLDPPKKIKTKANDWLVVSLDVGELGEWIFKSQDEAREFRSKLIKDGAEPENINLYYGKITLSRIS</sequence>